<dbReference type="Gene3D" id="1.25.40.20">
    <property type="entry name" value="Ankyrin repeat-containing domain"/>
    <property type="match status" value="1"/>
</dbReference>
<keyword evidence="4" id="KW-1185">Reference proteome</keyword>
<feature type="repeat" description="ANK" evidence="1">
    <location>
        <begin position="328"/>
        <end position="360"/>
    </location>
</feature>
<dbReference type="SUPFAM" id="SSF48403">
    <property type="entry name" value="Ankyrin repeat"/>
    <property type="match status" value="2"/>
</dbReference>
<dbReference type="EMBL" id="DS113893">
    <property type="protein sequence ID" value="EAX93779.1"/>
    <property type="molecule type" value="Genomic_DNA"/>
</dbReference>
<dbReference type="PRINTS" id="PR01415">
    <property type="entry name" value="ANKYRIN"/>
</dbReference>
<dbReference type="PANTHER" id="PTHR24182:SF13">
    <property type="entry name" value="LD18443P"/>
    <property type="match status" value="1"/>
</dbReference>
<gene>
    <name evidence="3" type="ORF">TVAG_286180</name>
</gene>
<dbReference type="STRING" id="5722.A2FMW2"/>
<keyword evidence="1" id="KW-0040">ANK repeat</keyword>
<dbReference type="InterPro" id="IPR002110">
    <property type="entry name" value="Ankyrin_rpt"/>
</dbReference>
<dbReference type="eggNOG" id="KOG0504">
    <property type="taxonomic scope" value="Eukaryota"/>
</dbReference>
<dbReference type="PROSITE" id="PS50088">
    <property type="entry name" value="ANK_REPEAT"/>
    <property type="match status" value="4"/>
</dbReference>
<proteinExistence type="predicted"/>
<dbReference type="AlphaFoldDB" id="A2FMW2"/>
<feature type="repeat" description="ANK" evidence="1">
    <location>
        <begin position="262"/>
        <end position="294"/>
    </location>
</feature>
<dbReference type="KEGG" id="tva:4751504"/>
<reference evidence="3" key="2">
    <citation type="journal article" date="2007" name="Science">
        <title>Draft genome sequence of the sexually transmitted pathogen Trichomonas vaginalis.</title>
        <authorList>
            <person name="Carlton J.M."/>
            <person name="Hirt R.P."/>
            <person name="Silva J.C."/>
            <person name="Delcher A.L."/>
            <person name="Schatz M."/>
            <person name="Zhao Q."/>
            <person name="Wortman J.R."/>
            <person name="Bidwell S.L."/>
            <person name="Alsmark U.C.M."/>
            <person name="Besteiro S."/>
            <person name="Sicheritz-Ponten T."/>
            <person name="Noel C.J."/>
            <person name="Dacks J.B."/>
            <person name="Foster P.G."/>
            <person name="Simillion C."/>
            <person name="Van de Peer Y."/>
            <person name="Miranda-Saavedra D."/>
            <person name="Barton G.J."/>
            <person name="Westrop G.D."/>
            <person name="Mueller S."/>
            <person name="Dessi D."/>
            <person name="Fiori P.L."/>
            <person name="Ren Q."/>
            <person name="Paulsen I."/>
            <person name="Zhang H."/>
            <person name="Bastida-Corcuera F.D."/>
            <person name="Simoes-Barbosa A."/>
            <person name="Brown M.T."/>
            <person name="Hayes R.D."/>
            <person name="Mukherjee M."/>
            <person name="Okumura C.Y."/>
            <person name="Schneider R."/>
            <person name="Smith A.J."/>
            <person name="Vanacova S."/>
            <person name="Villalvazo M."/>
            <person name="Haas B.J."/>
            <person name="Pertea M."/>
            <person name="Feldblyum T.V."/>
            <person name="Utterback T.R."/>
            <person name="Shu C.L."/>
            <person name="Osoegawa K."/>
            <person name="de Jong P.J."/>
            <person name="Hrdy I."/>
            <person name="Horvathova L."/>
            <person name="Zubacova Z."/>
            <person name="Dolezal P."/>
            <person name="Malik S.B."/>
            <person name="Logsdon J.M. Jr."/>
            <person name="Henze K."/>
            <person name="Gupta A."/>
            <person name="Wang C.C."/>
            <person name="Dunne R.L."/>
            <person name="Upcroft J.A."/>
            <person name="Upcroft P."/>
            <person name="White O."/>
            <person name="Salzberg S.L."/>
            <person name="Tang P."/>
            <person name="Chiu C.-H."/>
            <person name="Lee Y.-S."/>
            <person name="Embley T.M."/>
            <person name="Coombs G.H."/>
            <person name="Mottram J.C."/>
            <person name="Tachezy J."/>
            <person name="Fraser-Liggett C.M."/>
            <person name="Johnson P.J."/>
        </authorList>
    </citation>
    <scope>NUCLEOTIDE SEQUENCE [LARGE SCALE GENOMIC DNA]</scope>
    <source>
        <strain evidence="3">G3</strain>
    </source>
</reference>
<feature type="repeat" description="ANK" evidence="1">
    <location>
        <begin position="295"/>
        <end position="327"/>
    </location>
</feature>
<dbReference type="InterPro" id="IPR020683">
    <property type="entry name" value="DUF3447"/>
</dbReference>
<protein>
    <submittedName>
        <fullName evidence="3">Ankyrin repeat protein, putative</fullName>
    </submittedName>
</protein>
<sequence>MKQICNDYHITKINYIPEIYDYLFYKEYGIKLGKSVDFKENKFKNIDIHKENTIYRVIMENDIKRFISITESEEFDQDQKLKSDLYPYSDYGYTLLELCCYHGAVDCFKFLRTKFSSEITQKCLLFSFLGGNPEIMSECLKYQKPDEKCMEYAIISHNIDFVTFLMNEYNIEIDLFYCGYYYNLESFLVYFDQTNDFKKCFVYSARFDVSSLCIYFFSLGANINQCDQFGETALHLAAQNNNKELIEFLLSHGVNINEPDNEGITALHKAAWSYNKETVELLLSHGANINDKDDYGEHVLHIAVWKANAELIELLLSHGANINEGDFNGTTALHMAVDKNNKEITELLLSHGASINKKINLEKPLFIMQPKIILKKSLYFFFHMVQISIRKIKMEEQHYILSQIIKKKPNIFFHILQMSNQKMKMNKQLFIIAKIRSRLIIFAQYHFELYPVFFKL</sequence>
<evidence type="ECO:0000313" key="3">
    <source>
        <dbReference type="EMBL" id="EAX93779.1"/>
    </source>
</evidence>
<feature type="domain" description="DUF3447" evidence="2">
    <location>
        <begin position="115"/>
        <end position="190"/>
    </location>
</feature>
<evidence type="ECO:0000259" key="2">
    <source>
        <dbReference type="Pfam" id="PF11929"/>
    </source>
</evidence>
<evidence type="ECO:0000256" key="1">
    <source>
        <dbReference type="PROSITE-ProRule" id="PRU00023"/>
    </source>
</evidence>
<dbReference type="SMR" id="A2FMW2"/>
<organism evidence="3 4">
    <name type="scientific">Trichomonas vaginalis (strain ATCC PRA-98 / G3)</name>
    <dbReference type="NCBI Taxonomy" id="412133"/>
    <lineage>
        <taxon>Eukaryota</taxon>
        <taxon>Metamonada</taxon>
        <taxon>Parabasalia</taxon>
        <taxon>Trichomonadida</taxon>
        <taxon>Trichomonadidae</taxon>
        <taxon>Trichomonas</taxon>
    </lineage>
</organism>
<dbReference type="SMART" id="SM00248">
    <property type="entry name" value="ANK"/>
    <property type="match status" value="7"/>
</dbReference>
<evidence type="ECO:0000313" key="4">
    <source>
        <dbReference type="Proteomes" id="UP000001542"/>
    </source>
</evidence>
<dbReference type="RefSeq" id="XP_001306709.1">
    <property type="nucleotide sequence ID" value="XM_001306708.1"/>
</dbReference>
<name>A2FMW2_TRIV3</name>
<dbReference type="InParanoid" id="A2FMW2"/>
<dbReference type="PANTHER" id="PTHR24182">
    <property type="entry name" value="ANKYRIN REPEAT AND SOCS BOX CONTAINING 4"/>
    <property type="match status" value="1"/>
</dbReference>
<dbReference type="Pfam" id="PF12796">
    <property type="entry name" value="Ank_2"/>
    <property type="match status" value="1"/>
</dbReference>
<dbReference type="Pfam" id="PF11929">
    <property type="entry name" value="DUF3447"/>
    <property type="match status" value="1"/>
</dbReference>
<dbReference type="VEuPathDB" id="TrichDB:TVAGG3_0418690"/>
<feature type="repeat" description="ANK" evidence="1">
    <location>
        <begin position="229"/>
        <end position="261"/>
    </location>
</feature>
<dbReference type="InterPro" id="IPR036770">
    <property type="entry name" value="Ankyrin_rpt-contain_sf"/>
</dbReference>
<reference evidence="3" key="1">
    <citation type="submission" date="2006-10" db="EMBL/GenBank/DDBJ databases">
        <authorList>
            <person name="Amadeo P."/>
            <person name="Zhao Q."/>
            <person name="Wortman J."/>
            <person name="Fraser-Liggett C."/>
            <person name="Carlton J."/>
        </authorList>
    </citation>
    <scope>NUCLEOTIDE SEQUENCE</scope>
    <source>
        <strain evidence="3">G3</strain>
    </source>
</reference>
<dbReference type="OrthoDB" id="20872at2759"/>
<dbReference type="Pfam" id="PF00023">
    <property type="entry name" value="Ank"/>
    <property type="match status" value="2"/>
</dbReference>
<dbReference type="VEuPathDB" id="TrichDB:TVAG_286180"/>
<dbReference type="PROSITE" id="PS50297">
    <property type="entry name" value="ANK_REP_REGION"/>
    <property type="match status" value="4"/>
</dbReference>
<accession>A2FMW2</accession>
<dbReference type="Proteomes" id="UP000001542">
    <property type="component" value="Unassembled WGS sequence"/>
</dbReference>